<dbReference type="PANTHER" id="PTHR11223:SF11">
    <property type="entry name" value="OS11G0519500 PROTEIN"/>
    <property type="match status" value="1"/>
</dbReference>
<dbReference type="GO" id="GO:0005049">
    <property type="term" value="F:nuclear export signal receptor activity"/>
    <property type="evidence" value="ECO:0007669"/>
    <property type="project" value="InterPro"/>
</dbReference>
<sequence>MDAACSAAVVAPVSPDLGCSAPGSPNTGLKPVRFIPRFRDAHMEGNYVNALVSASLRMVKKGLPVEVQCLGVRMLQHLIYFRKKELSSTQFADLRKALVGSLDDLILKDATTVTGDPMGSTANPKENNKHKRCLLVVLAVNINLSSLAAMETDTVIGDVTGEGNLSPLSNITSNSDRSRYRSCGFWNETSCSSVFEDYDYVPFMDHPDSIGDIISACKEYVEVAKPAMLVNVEMMSSHREKGSLLLMEHNVISQAFLTLISYSGIHQNMELIPCLLSLLNKIWTLLDWRCNYLRHGSGLNRLFSDGQFLKMIHYVVRFCETQLRRVCTDGFTASRSCEPYIVTIAQLSLPLISELLQCIHGLWYPPLAYSLSEVLKKAKCLDPCSQFEHTDKLLWIDNGEGSQEKDTRQLIEGIRESGYNVIGLCASIEGAFSWLLNRSVFATFSKYLASLEFRHLGKLIKLTVIPLVKNCPRKFWKEWVGSFLQQLLIHCEDILHLAWSKLLYHGCAGARYYFGKLSGEAGRNKTLEMGTLLEITREVSGLLEVIALTEQSRALEDKEAISFHDSMPSISFLRYLVINDCFGDLRMSLFGYFVDDISTAKAIPFCRALVYLAVVSNDARLKIFILDNLLPCLIQCLDNELPCSIQRLKSELTSCGSNNATKDLTVLCHEIYDYMLNCGHMQTEALIGGDKNVDDFENSFEVWLGRQKEDFRAKACSAAAKEVSLGYPWKWELENECQRYLSVYIDMLLEVDANSEFAADIYLDKACLLQKLRPEFRAKYVINSCEHPHMQTISSIQQQKFYSMATVVRNRTICNLVRQLIKLKPYIKSSDRPYDVICRVKQTSEIPAEFYKYVAPSVDLLLRSVLFFWEPRFHPMIREAQMDKLSAIVDVLMATECLKPLVPTVTDFPLHLQPYAREIIETKLKEAKYYIAKQQTSLHEEFDEYLASGKLDDAMDRFMSSKDDFVEFAVTKVVPDKFRTLECSLIKLSFERRTEIVHMQYDNYTYAEHLLGLFASETLKVQAQCFISQLEAENFFDVDSNQVDWGKASLSELVNKFNSELFSRDSLPKHYAIRGLIDCQAILSQKDISLDEAVKKVVADVRNSSTGYLQMFWKDTRYYRHQYYDIIRDPLRQQFGLGS</sequence>
<dbReference type="Proteomes" id="UP000604825">
    <property type="component" value="Unassembled WGS sequence"/>
</dbReference>
<dbReference type="GO" id="GO:0006611">
    <property type="term" value="P:protein export from nucleus"/>
    <property type="evidence" value="ECO:0007669"/>
    <property type="project" value="InterPro"/>
</dbReference>
<evidence type="ECO:0000313" key="2">
    <source>
        <dbReference type="EMBL" id="CAD6264633.1"/>
    </source>
</evidence>
<feature type="domain" description="Exportin-5 C-terminal" evidence="1">
    <location>
        <begin position="213"/>
        <end position="639"/>
    </location>
</feature>
<dbReference type="EMBL" id="CAJGYO010000013">
    <property type="protein sequence ID" value="CAD6264633.1"/>
    <property type="molecule type" value="Genomic_DNA"/>
</dbReference>
<name>A0A811R3K4_9POAL</name>
<dbReference type="Gene3D" id="1.25.10.10">
    <property type="entry name" value="Leucine-rich Repeat Variant"/>
    <property type="match status" value="1"/>
</dbReference>
<protein>
    <recommendedName>
        <fullName evidence="1">Exportin-5 C-terminal domain-containing protein</fullName>
    </recommendedName>
</protein>
<dbReference type="GO" id="GO:0005634">
    <property type="term" value="C:nucleus"/>
    <property type="evidence" value="ECO:0007669"/>
    <property type="project" value="TreeGrafter"/>
</dbReference>
<accession>A0A811R3K4</accession>
<evidence type="ECO:0000259" key="1">
    <source>
        <dbReference type="Pfam" id="PF19273"/>
    </source>
</evidence>
<dbReference type="AlphaFoldDB" id="A0A811R3K4"/>
<evidence type="ECO:0000313" key="3">
    <source>
        <dbReference type="Proteomes" id="UP000604825"/>
    </source>
</evidence>
<dbReference type="InterPro" id="IPR045065">
    <property type="entry name" value="XPO1/5"/>
</dbReference>
<comment type="caution">
    <text evidence="2">The sequence shown here is derived from an EMBL/GenBank/DDBJ whole genome shotgun (WGS) entry which is preliminary data.</text>
</comment>
<gene>
    <name evidence="2" type="ORF">NCGR_LOCUS47938</name>
</gene>
<keyword evidence="3" id="KW-1185">Reference proteome</keyword>
<dbReference type="InterPro" id="IPR011989">
    <property type="entry name" value="ARM-like"/>
</dbReference>
<dbReference type="PANTHER" id="PTHR11223">
    <property type="entry name" value="EXPORTIN 1/5"/>
    <property type="match status" value="1"/>
</dbReference>
<dbReference type="Pfam" id="PF19273">
    <property type="entry name" value="Exportin-5"/>
    <property type="match status" value="1"/>
</dbReference>
<dbReference type="GO" id="GO:0005737">
    <property type="term" value="C:cytoplasm"/>
    <property type="evidence" value="ECO:0007669"/>
    <property type="project" value="TreeGrafter"/>
</dbReference>
<dbReference type="GO" id="GO:0000056">
    <property type="term" value="P:ribosomal small subunit export from nucleus"/>
    <property type="evidence" value="ECO:0007669"/>
    <property type="project" value="TreeGrafter"/>
</dbReference>
<reference evidence="2" key="1">
    <citation type="submission" date="2020-10" db="EMBL/GenBank/DDBJ databases">
        <authorList>
            <person name="Han B."/>
            <person name="Lu T."/>
            <person name="Zhao Q."/>
            <person name="Huang X."/>
            <person name="Zhao Y."/>
        </authorList>
    </citation>
    <scope>NUCLEOTIDE SEQUENCE</scope>
</reference>
<proteinExistence type="predicted"/>
<dbReference type="InterPro" id="IPR045478">
    <property type="entry name" value="Exportin-5_C"/>
</dbReference>
<dbReference type="OrthoDB" id="696696at2759"/>
<dbReference type="GO" id="GO:0000055">
    <property type="term" value="P:ribosomal large subunit export from nucleus"/>
    <property type="evidence" value="ECO:0007669"/>
    <property type="project" value="TreeGrafter"/>
</dbReference>
<organism evidence="2 3">
    <name type="scientific">Miscanthus lutarioriparius</name>
    <dbReference type="NCBI Taxonomy" id="422564"/>
    <lineage>
        <taxon>Eukaryota</taxon>
        <taxon>Viridiplantae</taxon>
        <taxon>Streptophyta</taxon>
        <taxon>Embryophyta</taxon>
        <taxon>Tracheophyta</taxon>
        <taxon>Spermatophyta</taxon>
        <taxon>Magnoliopsida</taxon>
        <taxon>Liliopsida</taxon>
        <taxon>Poales</taxon>
        <taxon>Poaceae</taxon>
        <taxon>PACMAD clade</taxon>
        <taxon>Panicoideae</taxon>
        <taxon>Andropogonodae</taxon>
        <taxon>Andropogoneae</taxon>
        <taxon>Saccharinae</taxon>
        <taxon>Miscanthus</taxon>
    </lineage>
</organism>